<evidence type="ECO:0000256" key="1">
    <source>
        <dbReference type="SAM" id="SignalP"/>
    </source>
</evidence>
<name>A0AAD7MQ63_9AGAR</name>
<gene>
    <name evidence="2" type="ORF">B0H16DRAFT_1590993</name>
</gene>
<sequence>MEKRVKGKSIGSQFFAIQELLLLVLAYISPPGKGTISSIDTGALANLALVSRNISDAALDALWRSMHQPDAIIRLLPSDSFELSRKERWDEEANPQYRLKRPLKPEDFVAFDKYASRIQFIDFSNSSRILGPGCELLPYIKEFRDPILPALRDFRWEPSVVNGSIGAFHLLSRKASLPSDEFALLMWSEIEHSPVESDGIARSIDAFNDPTLPWLPDVKKMTLRTLHYLPAVRTAIQSLSNIEHFSCDLRLTVSLFESLAALPRLRFMDLRWLPTDATSTLRLEMSAFAPLYACSAMQTFRVDVDMAQLAWPLLSVLIVAPPRVRPRPAPDVHQYPAPDVHLYSALWALATHCPRLRQLGIEVDAEVTEAFRVGTDEDGEDSDDADSSSSGHEVVMEELTLYCSPCGSDSALVADFLRRAFPRLPASAFHAYAMREREADKGRWAMVSALLDSA</sequence>
<organism evidence="2 3">
    <name type="scientific">Mycena metata</name>
    <dbReference type="NCBI Taxonomy" id="1033252"/>
    <lineage>
        <taxon>Eukaryota</taxon>
        <taxon>Fungi</taxon>
        <taxon>Dikarya</taxon>
        <taxon>Basidiomycota</taxon>
        <taxon>Agaricomycotina</taxon>
        <taxon>Agaricomycetes</taxon>
        <taxon>Agaricomycetidae</taxon>
        <taxon>Agaricales</taxon>
        <taxon>Marasmiineae</taxon>
        <taxon>Mycenaceae</taxon>
        <taxon>Mycena</taxon>
    </lineage>
</organism>
<reference evidence="2" key="1">
    <citation type="submission" date="2023-03" db="EMBL/GenBank/DDBJ databases">
        <title>Massive genome expansion in bonnet fungi (Mycena s.s.) driven by repeated elements and novel gene families across ecological guilds.</title>
        <authorList>
            <consortium name="Lawrence Berkeley National Laboratory"/>
            <person name="Harder C.B."/>
            <person name="Miyauchi S."/>
            <person name="Viragh M."/>
            <person name="Kuo A."/>
            <person name="Thoen E."/>
            <person name="Andreopoulos B."/>
            <person name="Lu D."/>
            <person name="Skrede I."/>
            <person name="Drula E."/>
            <person name="Henrissat B."/>
            <person name="Morin E."/>
            <person name="Kohler A."/>
            <person name="Barry K."/>
            <person name="LaButti K."/>
            <person name="Morin E."/>
            <person name="Salamov A."/>
            <person name="Lipzen A."/>
            <person name="Mereny Z."/>
            <person name="Hegedus B."/>
            <person name="Baldrian P."/>
            <person name="Stursova M."/>
            <person name="Weitz H."/>
            <person name="Taylor A."/>
            <person name="Grigoriev I.V."/>
            <person name="Nagy L.G."/>
            <person name="Martin F."/>
            <person name="Kauserud H."/>
        </authorList>
    </citation>
    <scope>NUCLEOTIDE SEQUENCE</scope>
    <source>
        <strain evidence="2">CBHHK182m</strain>
    </source>
</reference>
<dbReference type="EMBL" id="JARKIB010000181">
    <property type="protein sequence ID" value="KAJ7727200.1"/>
    <property type="molecule type" value="Genomic_DNA"/>
</dbReference>
<protein>
    <recommendedName>
        <fullName evidence="4">F-box domain-containing protein</fullName>
    </recommendedName>
</protein>
<evidence type="ECO:0000313" key="2">
    <source>
        <dbReference type="EMBL" id="KAJ7727200.1"/>
    </source>
</evidence>
<accession>A0AAD7MQ63</accession>
<dbReference type="Proteomes" id="UP001215598">
    <property type="component" value="Unassembled WGS sequence"/>
</dbReference>
<evidence type="ECO:0000313" key="3">
    <source>
        <dbReference type="Proteomes" id="UP001215598"/>
    </source>
</evidence>
<feature type="chain" id="PRO_5041907987" description="F-box domain-containing protein" evidence="1">
    <location>
        <begin position="35"/>
        <end position="454"/>
    </location>
</feature>
<evidence type="ECO:0008006" key="4">
    <source>
        <dbReference type="Google" id="ProtNLM"/>
    </source>
</evidence>
<proteinExistence type="predicted"/>
<dbReference type="AlphaFoldDB" id="A0AAD7MQ63"/>
<keyword evidence="1" id="KW-0732">Signal</keyword>
<feature type="signal peptide" evidence="1">
    <location>
        <begin position="1"/>
        <end position="34"/>
    </location>
</feature>
<keyword evidence="3" id="KW-1185">Reference proteome</keyword>
<comment type="caution">
    <text evidence="2">The sequence shown here is derived from an EMBL/GenBank/DDBJ whole genome shotgun (WGS) entry which is preliminary data.</text>
</comment>